<accession>A0A0N1NXY3</accession>
<evidence type="ECO:0000313" key="3">
    <source>
        <dbReference type="Proteomes" id="UP000038010"/>
    </source>
</evidence>
<evidence type="ECO:0000256" key="1">
    <source>
        <dbReference type="SAM" id="MobiDB-lite"/>
    </source>
</evidence>
<protein>
    <recommendedName>
        <fullName evidence="4">F-box domain-containing protein</fullName>
    </recommendedName>
</protein>
<sequence length="468" mass="53227">MTATQLGELYDDLICTMAAILPPTDAISFSLCNKRLHSLSDARLRLHREYCVKYSVLYISNNPNPPPGVWAVHDPLTALYQLFLDPWRARYVRRVQYDRNYDADHGHEEPDDENDALFEFLGDPWYWSAFDPAFERKVARYWRRDIEISFIYNFGDPEEELSPHEEEQKCECGKCLIMLLTLLPNLGTLEVLGEPFWDKASNLFLHYVQEMQEGDDTTLPLAKLRTILYKDGISMVSILPWAALPSVRQLYVARLDEQYPDMATHVLEHYPPNLSILGIAESRIHPSLINAIIDECPSLQRLTFAVLEEDWVFGCGCSVEDFFPFGIGELEDEDDPDDSDASDDSIRSDGDEDAYDRLAAPHRAGLGQTSDSGSRISLGEGYPSAGEDGGFDHLVGRSDLASQLQARNFVIERFLTTDQTTDAYVYDFKKHTRHGICKWLSLPCASDYAPAEKAEICTRRLVEEDEEV</sequence>
<organism evidence="2 3">
    <name type="scientific">Cyphellophora attinorum</name>
    <dbReference type="NCBI Taxonomy" id="1664694"/>
    <lineage>
        <taxon>Eukaryota</taxon>
        <taxon>Fungi</taxon>
        <taxon>Dikarya</taxon>
        <taxon>Ascomycota</taxon>
        <taxon>Pezizomycotina</taxon>
        <taxon>Eurotiomycetes</taxon>
        <taxon>Chaetothyriomycetidae</taxon>
        <taxon>Chaetothyriales</taxon>
        <taxon>Cyphellophoraceae</taxon>
        <taxon>Cyphellophora</taxon>
    </lineage>
</organism>
<evidence type="ECO:0000313" key="2">
    <source>
        <dbReference type="EMBL" id="KPI39236.1"/>
    </source>
</evidence>
<dbReference type="GeneID" id="28737191"/>
<feature type="compositionally biased region" description="Acidic residues" evidence="1">
    <location>
        <begin position="329"/>
        <end position="343"/>
    </location>
</feature>
<feature type="region of interest" description="Disordered" evidence="1">
    <location>
        <begin position="329"/>
        <end position="382"/>
    </location>
</feature>
<proteinExistence type="predicted"/>
<dbReference type="EMBL" id="LFJN01000015">
    <property type="protein sequence ID" value="KPI39236.1"/>
    <property type="molecule type" value="Genomic_DNA"/>
</dbReference>
<reference evidence="2 3" key="1">
    <citation type="submission" date="2015-06" db="EMBL/GenBank/DDBJ databases">
        <title>Draft genome of the ant-associated black yeast Phialophora attae CBS 131958.</title>
        <authorList>
            <person name="Moreno L.F."/>
            <person name="Stielow B.J."/>
            <person name="de Hoog S."/>
            <person name="Vicente V.A."/>
            <person name="Weiss V.A."/>
            <person name="de Vries M."/>
            <person name="Cruz L.M."/>
            <person name="Souza E.M."/>
        </authorList>
    </citation>
    <scope>NUCLEOTIDE SEQUENCE [LARGE SCALE GENOMIC DNA]</scope>
    <source>
        <strain evidence="2 3">CBS 131958</strain>
    </source>
</reference>
<dbReference type="VEuPathDB" id="FungiDB:AB675_5123"/>
<dbReference type="RefSeq" id="XP_017999199.1">
    <property type="nucleotide sequence ID" value="XM_018145311.1"/>
</dbReference>
<name>A0A0N1NXY3_9EURO</name>
<evidence type="ECO:0008006" key="4">
    <source>
        <dbReference type="Google" id="ProtNLM"/>
    </source>
</evidence>
<gene>
    <name evidence="2" type="ORF">AB675_5123</name>
</gene>
<dbReference type="Proteomes" id="UP000038010">
    <property type="component" value="Unassembled WGS sequence"/>
</dbReference>
<dbReference type="AlphaFoldDB" id="A0A0N1NXY3"/>
<keyword evidence="3" id="KW-1185">Reference proteome</keyword>
<comment type="caution">
    <text evidence="2">The sequence shown here is derived from an EMBL/GenBank/DDBJ whole genome shotgun (WGS) entry which is preliminary data.</text>
</comment>